<protein>
    <submittedName>
        <fullName evidence="1">Uncharacterized protein</fullName>
    </submittedName>
</protein>
<dbReference type="Proteomes" id="UP000828390">
    <property type="component" value="Unassembled WGS sequence"/>
</dbReference>
<proteinExistence type="predicted"/>
<keyword evidence="2" id="KW-1185">Reference proteome</keyword>
<reference evidence="1" key="1">
    <citation type="journal article" date="2019" name="bioRxiv">
        <title>The Genome of the Zebra Mussel, Dreissena polymorpha: A Resource for Invasive Species Research.</title>
        <authorList>
            <person name="McCartney M.A."/>
            <person name="Auch B."/>
            <person name="Kono T."/>
            <person name="Mallez S."/>
            <person name="Zhang Y."/>
            <person name="Obille A."/>
            <person name="Becker A."/>
            <person name="Abrahante J.E."/>
            <person name="Garbe J."/>
            <person name="Badalamenti J.P."/>
            <person name="Herman A."/>
            <person name="Mangelson H."/>
            <person name="Liachko I."/>
            <person name="Sullivan S."/>
            <person name="Sone E.D."/>
            <person name="Koren S."/>
            <person name="Silverstein K.A.T."/>
            <person name="Beckman K.B."/>
            <person name="Gohl D.M."/>
        </authorList>
    </citation>
    <scope>NUCLEOTIDE SEQUENCE</scope>
    <source>
        <strain evidence="1">Duluth1</strain>
        <tissue evidence="1">Whole animal</tissue>
    </source>
</reference>
<organism evidence="1 2">
    <name type="scientific">Dreissena polymorpha</name>
    <name type="common">Zebra mussel</name>
    <name type="synonym">Mytilus polymorpha</name>
    <dbReference type="NCBI Taxonomy" id="45954"/>
    <lineage>
        <taxon>Eukaryota</taxon>
        <taxon>Metazoa</taxon>
        <taxon>Spiralia</taxon>
        <taxon>Lophotrochozoa</taxon>
        <taxon>Mollusca</taxon>
        <taxon>Bivalvia</taxon>
        <taxon>Autobranchia</taxon>
        <taxon>Heteroconchia</taxon>
        <taxon>Euheterodonta</taxon>
        <taxon>Imparidentia</taxon>
        <taxon>Neoheterodontei</taxon>
        <taxon>Myida</taxon>
        <taxon>Dreissenoidea</taxon>
        <taxon>Dreissenidae</taxon>
        <taxon>Dreissena</taxon>
    </lineage>
</organism>
<dbReference type="AlphaFoldDB" id="A0A9D4LPA2"/>
<accession>A0A9D4LPA2</accession>
<name>A0A9D4LPA2_DREPO</name>
<evidence type="ECO:0000313" key="1">
    <source>
        <dbReference type="EMBL" id="KAH3862178.1"/>
    </source>
</evidence>
<gene>
    <name evidence="1" type="ORF">DPMN_025144</name>
</gene>
<dbReference type="EMBL" id="JAIWYP010000002">
    <property type="protein sequence ID" value="KAH3862178.1"/>
    <property type="molecule type" value="Genomic_DNA"/>
</dbReference>
<comment type="caution">
    <text evidence="1">The sequence shown here is derived from an EMBL/GenBank/DDBJ whole genome shotgun (WGS) entry which is preliminary data.</text>
</comment>
<evidence type="ECO:0000313" key="2">
    <source>
        <dbReference type="Proteomes" id="UP000828390"/>
    </source>
</evidence>
<reference evidence="1" key="2">
    <citation type="submission" date="2020-11" db="EMBL/GenBank/DDBJ databases">
        <authorList>
            <person name="McCartney M.A."/>
            <person name="Auch B."/>
            <person name="Kono T."/>
            <person name="Mallez S."/>
            <person name="Becker A."/>
            <person name="Gohl D.M."/>
            <person name="Silverstein K.A.T."/>
            <person name="Koren S."/>
            <person name="Bechman K.B."/>
            <person name="Herman A."/>
            <person name="Abrahante J.E."/>
            <person name="Garbe J."/>
        </authorList>
    </citation>
    <scope>NUCLEOTIDE SEQUENCE</scope>
    <source>
        <strain evidence="1">Duluth1</strain>
        <tissue evidence="1">Whole animal</tissue>
    </source>
</reference>
<sequence length="175" mass="19946">MEEDAPIPSKRPRLFQSGPDILKCIICQKDTDQLPTISENGKSKVKEAASIRNDCVNERLLRLESDFFVYHMSYMCYKAYTHKKSLDKTASSSCKYSANQAQIELDQPNNVSLSVQQRRSVSKPRITINTHDENPSTKPCIVCAQVKCKGDTKKYRISECDRARTFLESALFLQD</sequence>